<protein>
    <submittedName>
        <fullName evidence="2">Uncharacterized protein</fullName>
    </submittedName>
</protein>
<name>A0ABD0J737_9CAEN</name>
<accession>A0ABD0J737</accession>
<reference evidence="2 3" key="1">
    <citation type="journal article" date="2023" name="Sci. Data">
        <title>Genome assembly of the Korean intertidal mud-creeper Batillaria attramentaria.</title>
        <authorList>
            <person name="Patra A.K."/>
            <person name="Ho P.T."/>
            <person name="Jun S."/>
            <person name="Lee S.J."/>
            <person name="Kim Y."/>
            <person name="Won Y.J."/>
        </authorList>
    </citation>
    <scope>NUCLEOTIDE SEQUENCE [LARGE SCALE GENOMIC DNA]</scope>
    <source>
        <strain evidence="2">Wonlab-2016</strain>
    </source>
</reference>
<evidence type="ECO:0000256" key="1">
    <source>
        <dbReference type="SAM" id="MobiDB-lite"/>
    </source>
</evidence>
<evidence type="ECO:0000313" key="3">
    <source>
        <dbReference type="Proteomes" id="UP001519460"/>
    </source>
</evidence>
<dbReference type="Proteomes" id="UP001519460">
    <property type="component" value="Unassembled WGS sequence"/>
</dbReference>
<organism evidence="2 3">
    <name type="scientific">Batillaria attramentaria</name>
    <dbReference type="NCBI Taxonomy" id="370345"/>
    <lineage>
        <taxon>Eukaryota</taxon>
        <taxon>Metazoa</taxon>
        <taxon>Spiralia</taxon>
        <taxon>Lophotrochozoa</taxon>
        <taxon>Mollusca</taxon>
        <taxon>Gastropoda</taxon>
        <taxon>Caenogastropoda</taxon>
        <taxon>Sorbeoconcha</taxon>
        <taxon>Cerithioidea</taxon>
        <taxon>Batillariidae</taxon>
        <taxon>Batillaria</taxon>
    </lineage>
</organism>
<feature type="compositionally biased region" description="Polar residues" evidence="1">
    <location>
        <begin position="20"/>
        <end position="36"/>
    </location>
</feature>
<dbReference type="AlphaFoldDB" id="A0ABD0J737"/>
<dbReference type="EMBL" id="JACVVK020000596">
    <property type="protein sequence ID" value="KAK7463941.1"/>
    <property type="molecule type" value="Genomic_DNA"/>
</dbReference>
<proteinExistence type="predicted"/>
<feature type="region of interest" description="Disordered" evidence="1">
    <location>
        <begin position="1"/>
        <end position="37"/>
    </location>
</feature>
<sequence length="77" mass="8547">MLVTPTRNFYAETKKEHETTSQQICSSVTPQANPNGSRMPLPPQFCLATNGDVKCPFHDPYLPLYPSPPAGLEPKYP</sequence>
<gene>
    <name evidence="2" type="ORF">BaRGS_00038053</name>
</gene>
<evidence type="ECO:0000313" key="2">
    <source>
        <dbReference type="EMBL" id="KAK7463941.1"/>
    </source>
</evidence>
<comment type="caution">
    <text evidence="2">The sequence shown here is derived from an EMBL/GenBank/DDBJ whole genome shotgun (WGS) entry which is preliminary data.</text>
</comment>
<keyword evidence="3" id="KW-1185">Reference proteome</keyword>